<evidence type="ECO:0000259" key="7">
    <source>
        <dbReference type="Pfam" id="PF01368"/>
    </source>
</evidence>
<dbReference type="AlphaFoldDB" id="A0A1G2B760"/>
<proteinExistence type="inferred from homology"/>
<dbReference type="NCBIfam" id="TIGR00644">
    <property type="entry name" value="recJ"/>
    <property type="match status" value="1"/>
</dbReference>
<evidence type="ECO:0000256" key="6">
    <source>
        <dbReference type="SAM" id="Coils"/>
    </source>
</evidence>
<evidence type="ECO:0000313" key="11">
    <source>
        <dbReference type="Proteomes" id="UP000179164"/>
    </source>
</evidence>
<comment type="similarity">
    <text evidence="1">Belongs to the RecJ family.</text>
</comment>
<dbReference type="InterPro" id="IPR051673">
    <property type="entry name" value="SSDNA_exonuclease_RecJ"/>
</dbReference>
<dbReference type="Pfam" id="PF01368">
    <property type="entry name" value="DHH"/>
    <property type="match status" value="1"/>
</dbReference>
<feature type="domain" description="RecJ OB" evidence="9">
    <location>
        <begin position="464"/>
        <end position="569"/>
    </location>
</feature>
<dbReference type="SUPFAM" id="SSF64182">
    <property type="entry name" value="DHH phosphoesterases"/>
    <property type="match status" value="1"/>
</dbReference>
<name>A0A1G2B760_9BACT</name>
<feature type="domain" description="DHHA1" evidence="8">
    <location>
        <begin position="357"/>
        <end position="447"/>
    </location>
</feature>
<evidence type="ECO:0000256" key="1">
    <source>
        <dbReference type="ARBA" id="ARBA00005915"/>
    </source>
</evidence>
<evidence type="ECO:0000259" key="9">
    <source>
        <dbReference type="Pfam" id="PF17768"/>
    </source>
</evidence>
<protein>
    <recommendedName>
        <fullName evidence="2">Single-stranded-DNA-specific exonuclease RecJ</fullName>
    </recommendedName>
</protein>
<evidence type="ECO:0000259" key="8">
    <source>
        <dbReference type="Pfam" id="PF02272"/>
    </source>
</evidence>
<dbReference type="InterPro" id="IPR041122">
    <property type="entry name" value="RecJ_OB"/>
</dbReference>
<dbReference type="InterPro" id="IPR038763">
    <property type="entry name" value="DHH_sf"/>
</dbReference>
<accession>A0A1G2B760</accession>
<comment type="caution">
    <text evidence="10">The sequence shown here is derived from an EMBL/GenBank/DDBJ whole genome shotgun (WGS) entry which is preliminary data.</text>
</comment>
<dbReference type="PANTHER" id="PTHR30255">
    <property type="entry name" value="SINGLE-STRANDED-DNA-SPECIFIC EXONUCLEASE RECJ"/>
    <property type="match status" value="1"/>
</dbReference>
<feature type="domain" description="DDH" evidence="7">
    <location>
        <begin position="85"/>
        <end position="240"/>
    </location>
</feature>
<keyword evidence="4" id="KW-0378">Hydrolase</keyword>
<dbReference type="GO" id="GO:0008409">
    <property type="term" value="F:5'-3' exonuclease activity"/>
    <property type="evidence" value="ECO:0007669"/>
    <property type="project" value="InterPro"/>
</dbReference>
<dbReference type="STRING" id="1798543.A2898_02740"/>
<gene>
    <name evidence="10" type="ORF">A2898_02740</name>
</gene>
<feature type="coiled-coil region" evidence="6">
    <location>
        <begin position="322"/>
        <end position="349"/>
    </location>
</feature>
<dbReference type="PANTHER" id="PTHR30255:SF2">
    <property type="entry name" value="SINGLE-STRANDED-DNA-SPECIFIC EXONUCLEASE RECJ"/>
    <property type="match status" value="1"/>
</dbReference>
<keyword evidence="6" id="KW-0175">Coiled coil</keyword>
<evidence type="ECO:0000256" key="4">
    <source>
        <dbReference type="ARBA" id="ARBA00022801"/>
    </source>
</evidence>
<keyword evidence="3" id="KW-0540">Nuclease</keyword>
<dbReference type="Proteomes" id="UP000179164">
    <property type="component" value="Unassembled WGS sequence"/>
</dbReference>
<dbReference type="GO" id="GO:0003676">
    <property type="term" value="F:nucleic acid binding"/>
    <property type="evidence" value="ECO:0007669"/>
    <property type="project" value="InterPro"/>
</dbReference>
<dbReference type="InterPro" id="IPR003156">
    <property type="entry name" value="DHHA1_dom"/>
</dbReference>
<dbReference type="GO" id="GO:0006281">
    <property type="term" value="P:DNA repair"/>
    <property type="evidence" value="ECO:0007669"/>
    <property type="project" value="InterPro"/>
</dbReference>
<evidence type="ECO:0000313" key="10">
    <source>
        <dbReference type="EMBL" id="OGY85024.1"/>
    </source>
</evidence>
<reference evidence="10 11" key="1">
    <citation type="journal article" date="2016" name="Nat. Commun.">
        <title>Thousands of microbial genomes shed light on interconnected biogeochemical processes in an aquifer system.</title>
        <authorList>
            <person name="Anantharaman K."/>
            <person name="Brown C.T."/>
            <person name="Hug L.A."/>
            <person name="Sharon I."/>
            <person name="Castelle C.J."/>
            <person name="Probst A.J."/>
            <person name="Thomas B.C."/>
            <person name="Singh A."/>
            <person name="Wilkins M.J."/>
            <person name="Karaoz U."/>
            <person name="Brodie E.L."/>
            <person name="Williams K.H."/>
            <person name="Hubbard S.S."/>
            <person name="Banfield J.F."/>
        </authorList>
    </citation>
    <scope>NUCLEOTIDE SEQUENCE [LARGE SCALE GENOMIC DNA]</scope>
</reference>
<organism evidence="10 11">
    <name type="scientific">Candidatus Kerfeldbacteria bacterium RIFCSPLOWO2_01_FULL_48_11</name>
    <dbReference type="NCBI Taxonomy" id="1798543"/>
    <lineage>
        <taxon>Bacteria</taxon>
        <taxon>Candidatus Kerfeldiibacteriota</taxon>
    </lineage>
</organism>
<dbReference type="Pfam" id="PF02272">
    <property type="entry name" value="DHHA1"/>
    <property type="match status" value="1"/>
</dbReference>
<dbReference type="Gene3D" id="3.90.1640.30">
    <property type="match status" value="1"/>
</dbReference>
<sequence length="576" mass="64567">MVYFGYTMQKKWVIADPISKEFRNKFPEIHPVILQLLHNRGMRTQEQIDEFMNPDWGEDIHDPFLFRDMRKAVDRIRLAIWKGESIVVYGDYDADGVSASAILFEALTALGAKDVHVHLPHRETEGYGLNIPAVKELIKRKANVIITCDCGTSNWEEVAVASKAGIDVIVTDHHHEPNQMPTPFAFLNPQLSKETYPFKHLAGGGVAFKLIQGLAAEDRKKEKKLSEGFEKWLLDLVAISTVTDMMPLVGENRTLVHYGLVVLRKTKRIGLQALMKTARGRLEDIDTHTIGFQIGPRLNAAGRMDHANTAFELLIERSSEVAAEIAEKLDTKNRERQRLSETMVKEAEKQLVGSDERILIVQGKEWPVGVIGLVAGRLSDRYHRPAFALGEKGNDIVGSGRSVPSFDITGALAANSDLFSRYGGHTQACGFTMPKKHLKAFHAAFKKLGRKIPSKDLIPTEYADAEIGLDDVNWKLYEVAEKFEPFGENNPFPRFVARGVEIVECQKVGKDGKHLRLQVRHASDLVRKVIAFGFSGHEALTAGAKFDMMFEVSVNEWNGNRELQLKLVDARKATHS</sequence>
<dbReference type="InterPro" id="IPR001667">
    <property type="entry name" value="DDH_dom"/>
</dbReference>
<evidence type="ECO:0000256" key="3">
    <source>
        <dbReference type="ARBA" id="ARBA00022722"/>
    </source>
</evidence>
<dbReference type="Pfam" id="PF17768">
    <property type="entry name" value="RecJ_OB"/>
    <property type="match status" value="1"/>
</dbReference>
<dbReference type="GO" id="GO:0006310">
    <property type="term" value="P:DNA recombination"/>
    <property type="evidence" value="ECO:0007669"/>
    <property type="project" value="InterPro"/>
</dbReference>
<dbReference type="InterPro" id="IPR004610">
    <property type="entry name" value="RecJ"/>
</dbReference>
<dbReference type="EMBL" id="MHKE01000002">
    <property type="protein sequence ID" value="OGY85024.1"/>
    <property type="molecule type" value="Genomic_DNA"/>
</dbReference>
<keyword evidence="5 10" id="KW-0269">Exonuclease</keyword>
<evidence type="ECO:0000256" key="2">
    <source>
        <dbReference type="ARBA" id="ARBA00019841"/>
    </source>
</evidence>
<evidence type="ECO:0000256" key="5">
    <source>
        <dbReference type="ARBA" id="ARBA00022839"/>
    </source>
</evidence>
<dbReference type="Gene3D" id="3.10.310.30">
    <property type="match status" value="1"/>
</dbReference>